<evidence type="ECO:0000313" key="3">
    <source>
        <dbReference type="EMBL" id="PZF88675.1"/>
    </source>
</evidence>
<feature type="domain" description="CBM2" evidence="2">
    <location>
        <begin position="17"/>
        <end position="132"/>
    </location>
</feature>
<dbReference type="InterPro" id="IPR012291">
    <property type="entry name" value="CBM2_carb-bd_dom_sf"/>
</dbReference>
<sequence length="132" mass="13163">PAGPRPGCSPADRCSSAPPAAPTCSASNTRTSWPSTSTPRPGSWPGGFQGEVVVRNAGTSAISGWTLGWTFPDGQRISQLWGGTHTQTGASVSVRDAGYNGALAPGATGSVGFLASTTAANTAPTTITCTAR</sequence>
<dbReference type="Pfam" id="PF00553">
    <property type="entry name" value="CBM_2"/>
    <property type="match status" value="1"/>
</dbReference>
<dbReference type="SMART" id="SM00637">
    <property type="entry name" value="CBD_II"/>
    <property type="match status" value="1"/>
</dbReference>
<dbReference type="Proteomes" id="UP000248627">
    <property type="component" value="Unassembled WGS sequence"/>
</dbReference>
<protein>
    <submittedName>
        <fullName evidence="3">Xyloglucanase</fullName>
    </submittedName>
</protein>
<dbReference type="GO" id="GO:0005975">
    <property type="term" value="P:carbohydrate metabolic process"/>
    <property type="evidence" value="ECO:0007669"/>
    <property type="project" value="InterPro"/>
</dbReference>
<feature type="non-terminal residue" evidence="3">
    <location>
        <position position="1"/>
    </location>
</feature>
<name>A0A2W2BNH2_9ACTN</name>
<dbReference type="AlphaFoldDB" id="A0A2W2BNH2"/>
<dbReference type="InterPro" id="IPR001919">
    <property type="entry name" value="CBD2"/>
</dbReference>
<feature type="region of interest" description="Disordered" evidence="1">
    <location>
        <begin position="1"/>
        <end position="50"/>
    </location>
</feature>
<evidence type="ECO:0000256" key="1">
    <source>
        <dbReference type="SAM" id="MobiDB-lite"/>
    </source>
</evidence>
<evidence type="ECO:0000313" key="4">
    <source>
        <dbReference type="Proteomes" id="UP000248627"/>
    </source>
</evidence>
<dbReference type="GO" id="GO:0030247">
    <property type="term" value="F:polysaccharide binding"/>
    <property type="evidence" value="ECO:0007669"/>
    <property type="project" value="UniProtKB-UniRule"/>
</dbReference>
<dbReference type="EMBL" id="POTX01000231">
    <property type="protein sequence ID" value="PZF88675.1"/>
    <property type="molecule type" value="Genomic_DNA"/>
</dbReference>
<dbReference type="InterPro" id="IPR008965">
    <property type="entry name" value="CBM2/CBM3_carb-bd_dom_sf"/>
</dbReference>
<dbReference type="SUPFAM" id="SSF49384">
    <property type="entry name" value="Carbohydrate-binding domain"/>
    <property type="match status" value="1"/>
</dbReference>
<dbReference type="Gene3D" id="2.60.40.290">
    <property type="match status" value="1"/>
</dbReference>
<dbReference type="PROSITE" id="PS51173">
    <property type="entry name" value="CBM2"/>
    <property type="match status" value="1"/>
</dbReference>
<feature type="compositionally biased region" description="Low complexity" evidence="1">
    <location>
        <begin position="14"/>
        <end position="43"/>
    </location>
</feature>
<organism evidence="3 4">
    <name type="scientific">Micromonospora endophytica</name>
    <dbReference type="NCBI Taxonomy" id="515350"/>
    <lineage>
        <taxon>Bacteria</taxon>
        <taxon>Bacillati</taxon>
        <taxon>Actinomycetota</taxon>
        <taxon>Actinomycetes</taxon>
        <taxon>Micromonosporales</taxon>
        <taxon>Micromonosporaceae</taxon>
        <taxon>Micromonospora</taxon>
    </lineage>
</organism>
<keyword evidence="4" id="KW-1185">Reference proteome</keyword>
<comment type="caution">
    <text evidence="3">The sequence shown here is derived from an EMBL/GenBank/DDBJ whole genome shotgun (WGS) entry which is preliminary data.</text>
</comment>
<accession>A0A2W2BNH2</accession>
<reference evidence="3 4" key="1">
    <citation type="submission" date="2018-01" db="EMBL/GenBank/DDBJ databases">
        <title>Draft genome sequence of Jishengella endophytica.</title>
        <authorList>
            <person name="Sahin N."/>
            <person name="Ay H."/>
            <person name="Saygin H."/>
        </authorList>
    </citation>
    <scope>NUCLEOTIDE SEQUENCE [LARGE SCALE GENOMIC DNA]</scope>
    <source>
        <strain evidence="3 4">DSM 45430</strain>
    </source>
</reference>
<evidence type="ECO:0000259" key="2">
    <source>
        <dbReference type="PROSITE" id="PS51173"/>
    </source>
</evidence>
<gene>
    <name evidence="3" type="ORF">C1I93_24750</name>
</gene>
<proteinExistence type="predicted"/>
<dbReference type="GO" id="GO:0004553">
    <property type="term" value="F:hydrolase activity, hydrolyzing O-glycosyl compounds"/>
    <property type="evidence" value="ECO:0007669"/>
    <property type="project" value="InterPro"/>
</dbReference>